<dbReference type="SUPFAM" id="SSF48008">
    <property type="entry name" value="GntR ligand-binding domain-like"/>
    <property type="match status" value="1"/>
</dbReference>
<dbReference type="RefSeq" id="WP_160554423.1">
    <property type="nucleotide sequence ID" value="NZ_CP047650.1"/>
</dbReference>
<keyword evidence="3" id="KW-0804">Transcription</keyword>
<evidence type="ECO:0000256" key="3">
    <source>
        <dbReference type="ARBA" id="ARBA00023163"/>
    </source>
</evidence>
<dbReference type="InterPro" id="IPR008920">
    <property type="entry name" value="TF_FadR/GntR_C"/>
</dbReference>
<evidence type="ECO:0000259" key="4">
    <source>
        <dbReference type="PROSITE" id="PS50949"/>
    </source>
</evidence>
<dbReference type="InterPro" id="IPR011711">
    <property type="entry name" value="GntR_C"/>
</dbReference>
<evidence type="ECO:0000256" key="1">
    <source>
        <dbReference type="ARBA" id="ARBA00023015"/>
    </source>
</evidence>
<dbReference type="AlphaFoldDB" id="A0A857JCC4"/>
<evidence type="ECO:0000256" key="2">
    <source>
        <dbReference type="ARBA" id="ARBA00023125"/>
    </source>
</evidence>
<dbReference type="KEGG" id="xyk:GT347_23095"/>
<gene>
    <name evidence="5" type="ORF">GT347_23095</name>
</gene>
<dbReference type="InterPro" id="IPR000524">
    <property type="entry name" value="Tscrpt_reg_HTH_GntR"/>
</dbReference>
<dbReference type="Proteomes" id="UP000464787">
    <property type="component" value="Chromosome"/>
</dbReference>
<dbReference type="PROSITE" id="PS50949">
    <property type="entry name" value="HTH_GNTR"/>
    <property type="match status" value="1"/>
</dbReference>
<dbReference type="Pfam" id="PF07729">
    <property type="entry name" value="FCD"/>
    <property type="match status" value="1"/>
</dbReference>
<proteinExistence type="predicted"/>
<dbReference type="Pfam" id="PF00392">
    <property type="entry name" value="GntR"/>
    <property type="match status" value="1"/>
</dbReference>
<dbReference type="InterPro" id="IPR036388">
    <property type="entry name" value="WH-like_DNA-bd_sf"/>
</dbReference>
<feature type="domain" description="HTH gntR-type" evidence="4">
    <location>
        <begin position="13"/>
        <end position="81"/>
    </location>
</feature>
<dbReference type="SUPFAM" id="SSF46785">
    <property type="entry name" value="Winged helix' DNA-binding domain"/>
    <property type="match status" value="1"/>
</dbReference>
<dbReference type="PANTHER" id="PTHR43537">
    <property type="entry name" value="TRANSCRIPTIONAL REGULATOR, GNTR FAMILY"/>
    <property type="match status" value="1"/>
</dbReference>
<dbReference type="SMART" id="SM00895">
    <property type="entry name" value="FCD"/>
    <property type="match status" value="1"/>
</dbReference>
<keyword evidence="1" id="KW-0805">Transcription regulation</keyword>
<dbReference type="InterPro" id="IPR036390">
    <property type="entry name" value="WH_DNA-bd_sf"/>
</dbReference>
<reference evidence="5 6" key="1">
    <citation type="submission" date="2020-01" db="EMBL/GenBank/DDBJ databases">
        <title>Genome sequencing of strain KACC 21265.</title>
        <authorList>
            <person name="Heo J."/>
            <person name="Kim S.-J."/>
            <person name="Kim J.-S."/>
            <person name="Hong S.-B."/>
            <person name="Kwon S.-W."/>
        </authorList>
    </citation>
    <scope>NUCLEOTIDE SEQUENCE [LARGE SCALE GENOMIC DNA]</scope>
    <source>
        <strain evidence="5 6">KACC 21265</strain>
    </source>
</reference>
<keyword evidence="2" id="KW-0238">DNA-binding</keyword>
<dbReference type="GO" id="GO:0003700">
    <property type="term" value="F:DNA-binding transcription factor activity"/>
    <property type="evidence" value="ECO:0007669"/>
    <property type="project" value="InterPro"/>
</dbReference>
<sequence length="317" mass="35368">MPVSGPITASSLTPLGLQACSQILDQALAGRFEAAQGQLTELALCSRLGVSRTPVRMALQYLHGVGVLAHEPRRGWRLVAGRAQLQKARRALPQDEALALYYGLLRDRTSGLLASKVTEHEIRQHYQARASVVREVLMRLLQDGILRGRSGLRWEFAETMDADNERESYRFRIVIECAALAEPGFQVDKRRLEASRQRQQALIAHATRRSWLEFFDANAEVHELLASASGNRYYLRAVQEQNRLRRISDLSDYPLVDVEALQRSCREHLAVLDAVAAGELGRAAGILRAHLERASDLLEQRVAGTLEPARPLAPRAS</sequence>
<accession>A0A857JCC4</accession>
<dbReference type="PANTHER" id="PTHR43537:SF5">
    <property type="entry name" value="UXU OPERON TRANSCRIPTIONAL REGULATOR"/>
    <property type="match status" value="1"/>
</dbReference>
<evidence type="ECO:0000313" key="5">
    <source>
        <dbReference type="EMBL" id="QHJ00613.1"/>
    </source>
</evidence>
<evidence type="ECO:0000313" key="6">
    <source>
        <dbReference type="Proteomes" id="UP000464787"/>
    </source>
</evidence>
<protein>
    <submittedName>
        <fullName evidence="5">FCD domain-containing protein</fullName>
    </submittedName>
</protein>
<organism evidence="5 6">
    <name type="scientific">Xylophilus rhododendri</name>
    <dbReference type="NCBI Taxonomy" id="2697032"/>
    <lineage>
        <taxon>Bacteria</taxon>
        <taxon>Pseudomonadati</taxon>
        <taxon>Pseudomonadota</taxon>
        <taxon>Betaproteobacteria</taxon>
        <taxon>Burkholderiales</taxon>
        <taxon>Xylophilus</taxon>
    </lineage>
</organism>
<dbReference type="Gene3D" id="1.10.10.10">
    <property type="entry name" value="Winged helix-like DNA-binding domain superfamily/Winged helix DNA-binding domain"/>
    <property type="match status" value="1"/>
</dbReference>
<dbReference type="GO" id="GO:0003677">
    <property type="term" value="F:DNA binding"/>
    <property type="evidence" value="ECO:0007669"/>
    <property type="project" value="UniProtKB-KW"/>
</dbReference>
<name>A0A857JCC4_9BURK</name>
<dbReference type="Gene3D" id="1.20.120.530">
    <property type="entry name" value="GntR ligand-binding domain-like"/>
    <property type="match status" value="1"/>
</dbReference>
<dbReference type="EMBL" id="CP047650">
    <property type="protein sequence ID" value="QHJ00613.1"/>
    <property type="molecule type" value="Genomic_DNA"/>
</dbReference>
<keyword evidence="6" id="KW-1185">Reference proteome</keyword>